<dbReference type="EMBL" id="JAATIQ010000247">
    <property type="protein sequence ID" value="KAF4367251.1"/>
    <property type="molecule type" value="Genomic_DNA"/>
</dbReference>
<dbReference type="GO" id="GO:0015020">
    <property type="term" value="F:glucuronosyltransferase activity"/>
    <property type="evidence" value="ECO:0007669"/>
    <property type="project" value="InterPro"/>
</dbReference>
<feature type="compositionally biased region" description="Low complexity" evidence="6">
    <location>
        <begin position="39"/>
        <end position="64"/>
    </location>
</feature>
<dbReference type="Pfam" id="PF02485">
    <property type="entry name" value="Branch"/>
    <property type="match status" value="1"/>
</dbReference>
<evidence type="ECO:0000256" key="5">
    <source>
        <dbReference type="ARBA" id="ARBA00023180"/>
    </source>
</evidence>
<dbReference type="InterPro" id="IPR044610">
    <property type="entry name" value="GLCAT14A/B/C"/>
</dbReference>
<proteinExistence type="predicted"/>
<feature type="transmembrane region" description="Helical" evidence="7">
    <location>
        <begin position="77"/>
        <end position="97"/>
    </location>
</feature>
<dbReference type="PANTHER" id="PTHR45719:SF10">
    <property type="entry name" value="CORE-2_I-BRANCHING BETA-1,6-N-ACETYLGLUCOSAMINYLTRANSFERASE FAMILY PROTEIN"/>
    <property type="match status" value="1"/>
</dbReference>
<keyword evidence="7" id="KW-0812">Transmembrane</keyword>
<evidence type="ECO:0000256" key="3">
    <source>
        <dbReference type="ARBA" id="ARBA00022679"/>
    </source>
</evidence>
<evidence type="ECO:0000256" key="6">
    <source>
        <dbReference type="SAM" id="MobiDB-lite"/>
    </source>
</evidence>
<dbReference type="GO" id="GO:0016020">
    <property type="term" value="C:membrane"/>
    <property type="evidence" value="ECO:0007669"/>
    <property type="project" value="UniProtKB-SubCell"/>
</dbReference>
<dbReference type="AlphaFoldDB" id="A0A7J6F963"/>
<comment type="subcellular location">
    <subcellularLocation>
        <location evidence="1">Membrane</location>
        <topology evidence="1">Single-pass type II membrane protein</topology>
    </subcellularLocation>
</comment>
<keyword evidence="9" id="KW-1185">Reference proteome</keyword>
<evidence type="ECO:0000256" key="4">
    <source>
        <dbReference type="ARBA" id="ARBA00023136"/>
    </source>
</evidence>
<keyword evidence="2" id="KW-0328">Glycosyltransferase</keyword>
<organism evidence="8 9">
    <name type="scientific">Cannabis sativa</name>
    <name type="common">Hemp</name>
    <name type="synonym">Marijuana</name>
    <dbReference type="NCBI Taxonomy" id="3483"/>
    <lineage>
        <taxon>Eukaryota</taxon>
        <taxon>Viridiplantae</taxon>
        <taxon>Streptophyta</taxon>
        <taxon>Embryophyta</taxon>
        <taxon>Tracheophyta</taxon>
        <taxon>Spermatophyta</taxon>
        <taxon>Magnoliopsida</taxon>
        <taxon>eudicotyledons</taxon>
        <taxon>Gunneridae</taxon>
        <taxon>Pentapetalae</taxon>
        <taxon>rosids</taxon>
        <taxon>fabids</taxon>
        <taxon>Rosales</taxon>
        <taxon>Cannabaceae</taxon>
        <taxon>Cannabis</taxon>
    </lineage>
</organism>
<keyword evidence="5" id="KW-0325">Glycoprotein</keyword>
<feature type="region of interest" description="Disordered" evidence="6">
    <location>
        <begin position="1"/>
        <end position="64"/>
    </location>
</feature>
<keyword evidence="3" id="KW-0808">Transferase</keyword>
<reference evidence="8 9" key="1">
    <citation type="journal article" date="2020" name="bioRxiv">
        <title>Sequence and annotation of 42 cannabis genomes reveals extensive copy number variation in cannabinoid synthesis and pathogen resistance genes.</title>
        <authorList>
            <person name="Mckernan K.J."/>
            <person name="Helbert Y."/>
            <person name="Kane L.T."/>
            <person name="Ebling H."/>
            <person name="Zhang L."/>
            <person name="Liu B."/>
            <person name="Eaton Z."/>
            <person name="Mclaughlin S."/>
            <person name="Kingan S."/>
            <person name="Baybayan P."/>
            <person name="Concepcion G."/>
            <person name="Jordan M."/>
            <person name="Riva A."/>
            <person name="Barbazuk W."/>
            <person name="Harkins T."/>
        </authorList>
    </citation>
    <scope>NUCLEOTIDE SEQUENCE [LARGE SCALE GENOMIC DNA]</scope>
    <source>
        <strain evidence="9">cv. Jamaican Lion 4</strain>
        <tissue evidence="8">Leaf</tissue>
    </source>
</reference>
<evidence type="ECO:0000256" key="7">
    <source>
        <dbReference type="SAM" id="Phobius"/>
    </source>
</evidence>
<name>A0A7J6F963_CANSA</name>
<dbReference type="InterPro" id="IPR003406">
    <property type="entry name" value="Glyco_trans_14"/>
</dbReference>
<evidence type="ECO:0000313" key="9">
    <source>
        <dbReference type="Proteomes" id="UP000583929"/>
    </source>
</evidence>
<evidence type="ECO:0000256" key="2">
    <source>
        <dbReference type="ARBA" id="ARBA00022676"/>
    </source>
</evidence>
<keyword evidence="4 7" id="KW-0472">Membrane</keyword>
<gene>
    <name evidence="8" type="ORF">G4B88_026758</name>
</gene>
<dbReference type="Proteomes" id="UP000583929">
    <property type="component" value="Unassembled WGS sequence"/>
</dbReference>
<dbReference type="PANTHER" id="PTHR45719">
    <property type="entry name" value="GLYCOSYLTRANSFERASE"/>
    <property type="match status" value="1"/>
</dbReference>
<evidence type="ECO:0000313" key="8">
    <source>
        <dbReference type="EMBL" id="KAF4367251.1"/>
    </source>
</evidence>
<comment type="caution">
    <text evidence="8">The sequence shown here is derived from an EMBL/GenBank/DDBJ whole genome shotgun (WGS) entry which is preliminary data.</text>
</comment>
<accession>A0A7J6F963</accession>
<sequence length="483" mass="54357">MLRKKKRNNSYYKSKERQRKKQTRENRILVRSKSKSVSKHQTMQSQHQTTSHHPPLPPSSSSSFKLSSTAILKDPKTTLSVVLATSLFSLVFFLSLFSSSSSSTIHRPEPDPFLFPKTQTHFHNAQNPSDPPPPPSIAYLISGSTGDSARIIRLLSATYHPRNRYLLHLDRFASRAERDRLAVNVQSVPIFNAAQNVDVIGKADFVYPKGSSSLSFTLHGASMLLRLASNWDWFISLNAGDYPLVTQDDLLHILSYLPKSLNFVSHSSYIGWRESKKLKPIIVDPGLYLSEKSSMFYASQKRELPNAYKLFTGSSFAIYSRNLIEFCILGTDNLPRTLLMYFSNTPSALSSYFPTILCNSRQFNKTIVNHNLQYANFDKPPKEEPRKVIPDDFDPMIQSGAAFASKFNLNDPLLDRIDQEILSRGRGDVVPGGWCLGEPRNSTCSVWGDADVLRPGLGAKRLEKLIVKLLSNGTSTTNRCIFE</sequence>
<evidence type="ECO:0000256" key="1">
    <source>
        <dbReference type="ARBA" id="ARBA00004606"/>
    </source>
</evidence>
<keyword evidence="7" id="KW-1133">Transmembrane helix</keyword>
<protein>
    <submittedName>
        <fullName evidence="8">Uncharacterized protein</fullName>
    </submittedName>
</protein>